<organism evidence="2 3">
    <name type="scientific">Apiospora aurea</name>
    <dbReference type="NCBI Taxonomy" id="335848"/>
    <lineage>
        <taxon>Eukaryota</taxon>
        <taxon>Fungi</taxon>
        <taxon>Dikarya</taxon>
        <taxon>Ascomycota</taxon>
        <taxon>Pezizomycotina</taxon>
        <taxon>Sordariomycetes</taxon>
        <taxon>Xylariomycetidae</taxon>
        <taxon>Amphisphaeriales</taxon>
        <taxon>Apiosporaceae</taxon>
        <taxon>Apiospora</taxon>
    </lineage>
</organism>
<dbReference type="Proteomes" id="UP001391051">
    <property type="component" value="Unassembled WGS sequence"/>
</dbReference>
<dbReference type="Pfam" id="PF14529">
    <property type="entry name" value="Exo_endo_phos_2"/>
    <property type="match status" value="1"/>
</dbReference>
<protein>
    <recommendedName>
        <fullName evidence="1">Endonuclease/exonuclease/phosphatase domain-containing protein</fullName>
    </recommendedName>
</protein>
<proteinExistence type="predicted"/>
<comment type="caution">
    <text evidence="2">The sequence shown here is derived from an EMBL/GenBank/DDBJ whole genome shotgun (WGS) entry which is preliminary data.</text>
</comment>
<dbReference type="SUPFAM" id="SSF56219">
    <property type="entry name" value="DNase I-like"/>
    <property type="match status" value="1"/>
</dbReference>
<feature type="domain" description="Endonuclease/exonuclease/phosphatase" evidence="1">
    <location>
        <begin position="77"/>
        <end position="179"/>
    </location>
</feature>
<gene>
    <name evidence="2" type="ORF">PG986_004738</name>
</gene>
<dbReference type="GeneID" id="92074022"/>
<dbReference type="EMBL" id="JAQQWE010000003">
    <property type="protein sequence ID" value="KAK7959884.1"/>
    <property type="molecule type" value="Genomic_DNA"/>
</dbReference>
<dbReference type="RefSeq" id="XP_066703587.1">
    <property type="nucleotide sequence ID" value="XM_066840960.1"/>
</dbReference>
<sequence length="354" mass="40263">MPGEVDPADPSSRNMPFKLNKVCFMISQAIDASAWGVHIPNTLSRDNKHLVATLTLQTNSGPLSIINFHNPKTSLPIRELAGDLPKTRQYILLGDSNVHHPPWGGVGVKASPGGKQLARLAEPERMTCLNTPGTITYTRSDDLRGVKSCIDVCFAGPSIPAWNAKWSYHQVDGIDSDHFVFGTTLEGFMIRWDEETRPDYRKANKVLLRQMSGEGLEKLGTPPFRSARDVGKYAMGLLKVMQSAQSASVPLKPRFSPLRAIKDSEKAKRIRKSLHEAREQSKKRCHSRKRMRVWLYRLRLHTKRLLETRRIDGIVSFRRRIRRRSDHPTRIFQWARWGSDMVLPSMPSPHQYTP</sequence>
<dbReference type="Gene3D" id="3.60.10.10">
    <property type="entry name" value="Endonuclease/exonuclease/phosphatase"/>
    <property type="match status" value="1"/>
</dbReference>
<evidence type="ECO:0000313" key="3">
    <source>
        <dbReference type="Proteomes" id="UP001391051"/>
    </source>
</evidence>
<evidence type="ECO:0000259" key="1">
    <source>
        <dbReference type="Pfam" id="PF14529"/>
    </source>
</evidence>
<evidence type="ECO:0000313" key="2">
    <source>
        <dbReference type="EMBL" id="KAK7959884.1"/>
    </source>
</evidence>
<keyword evidence="3" id="KW-1185">Reference proteome</keyword>
<dbReference type="InterPro" id="IPR036691">
    <property type="entry name" value="Endo/exonu/phosph_ase_sf"/>
</dbReference>
<accession>A0ABR1QNF7</accession>
<reference evidence="2 3" key="1">
    <citation type="submission" date="2023-01" db="EMBL/GenBank/DDBJ databases">
        <title>Analysis of 21 Apiospora genomes using comparative genomics revels a genus with tremendous synthesis potential of carbohydrate active enzymes and secondary metabolites.</title>
        <authorList>
            <person name="Sorensen T."/>
        </authorList>
    </citation>
    <scope>NUCLEOTIDE SEQUENCE [LARGE SCALE GENOMIC DNA]</scope>
    <source>
        <strain evidence="2 3">CBS 24483</strain>
    </source>
</reference>
<name>A0ABR1QNF7_9PEZI</name>
<dbReference type="InterPro" id="IPR005135">
    <property type="entry name" value="Endo/exonuclease/phosphatase"/>
</dbReference>